<name>A0A369Z6N7_HAEPA</name>
<comment type="caution">
    <text evidence="1">The sequence shown here is derived from an EMBL/GenBank/DDBJ whole genome shotgun (WGS) entry which is preliminary data.</text>
</comment>
<evidence type="ECO:0000313" key="2">
    <source>
        <dbReference type="Proteomes" id="UP000253910"/>
    </source>
</evidence>
<reference evidence="1 2" key="1">
    <citation type="submission" date="2018-05" db="EMBL/GenBank/DDBJ databases">
        <title>Draft Genome Sequences for a Diverse set of 7 Haemophilus Species.</title>
        <authorList>
            <person name="Nichols M."/>
            <person name="Topaz N."/>
            <person name="Wang X."/>
            <person name="Wang X."/>
            <person name="Boxrud D."/>
        </authorList>
    </citation>
    <scope>NUCLEOTIDE SEQUENCE [LARGE SCALE GENOMIC DNA]</scope>
    <source>
        <strain evidence="1 2">C2008001710</strain>
    </source>
</reference>
<dbReference type="Pfam" id="PF05534">
    <property type="entry name" value="HicB"/>
    <property type="match status" value="1"/>
</dbReference>
<dbReference type="SUPFAM" id="SSF143100">
    <property type="entry name" value="TTHA1013/TTHA0281-like"/>
    <property type="match status" value="1"/>
</dbReference>
<organism evidence="1 2">
    <name type="scientific">Haemophilus parainfluenzae</name>
    <dbReference type="NCBI Taxonomy" id="729"/>
    <lineage>
        <taxon>Bacteria</taxon>
        <taxon>Pseudomonadati</taxon>
        <taxon>Pseudomonadota</taxon>
        <taxon>Gammaproteobacteria</taxon>
        <taxon>Pasteurellales</taxon>
        <taxon>Pasteurellaceae</taxon>
        <taxon>Haemophilus</taxon>
    </lineage>
</organism>
<dbReference type="RefSeq" id="WP_111315709.1">
    <property type="nucleotide sequence ID" value="NZ_QEPW01000012.1"/>
</dbReference>
<dbReference type="InterPro" id="IPR008651">
    <property type="entry name" value="Uncharacterised_HicB"/>
</dbReference>
<proteinExistence type="predicted"/>
<dbReference type="Proteomes" id="UP000253910">
    <property type="component" value="Unassembled WGS sequence"/>
</dbReference>
<evidence type="ECO:0000313" key="1">
    <source>
        <dbReference type="EMBL" id="RDE90241.1"/>
    </source>
</evidence>
<gene>
    <name evidence="1" type="ORF">DPV87_07440</name>
</gene>
<dbReference type="EMBL" id="QEPW01000012">
    <property type="protein sequence ID" value="RDE90241.1"/>
    <property type="molecule type" value="Genomic_DNA"/>
</dbReference>
<accession>A0A369Z6N7</accession>
<sequence length="164" mass="18753">METMQYKGFLGSIEISKEDKILYGKLLHINGLITYEAENYSELEIAFHDAVDDYLADCEESGIEPQKSCSGAFNIRVKPEKHRQLLFISSIQNIKLNALVAEGVDLVITKYATEHAKLEAYKVFKFNWDHNPEMRKNAINWTLEKMSKSQLVSVEGNNYENANS</sequence>
<protein>
    <submittedName>
        <fullName evidence="1">Type II toxin-antitoxin system HicB family antitoxin</fullName>
    </submittedName>
</protein>
<dbReference type="InterPro" id="IPR035069">
    <property type="entry name" value="TTHA1013/TTHA0281-like"/>
</dbReference>
<dbReference type="AlphaFoldDB" id="A0A369Z6N7"/>